<proteinExistence type="predicted"/>
<reference evidence="1 2" key="1">
    <citation type="journal article" date="2013" name="PLoS Pathog.">
        <title>Genomic analysis of the Kiwifruit pathogen Pseudomonas syringae pv. actinidiae provides insight into the origins of an emergent plant disease.</title>
        <authorList>
            <person name="McCann H.C."/>
            <person name="Rikkerink E.H."/>
            <person name="Bertels F."/>
            <person name="Fiers M."/>
            <person name="Lu A."/>
            <person name="Rees-George J."/>
            <person name="Andersen M.T."/>
            <person name="Gleave A.P."/>
            <person name="Haubold B."/>
            <person name="Wohlers M.W."/>
            <person name="Guttman D.S."/>
            <person name="Wang P.W."/>
            <person name="Straub C."/>
            <person name="Vanneste J.L."/>
            <person name="Rainey P.B."/>
            <person name="Templeton M.D."/>
        </authorList>
    </citation>
    <scope>NUCLEOTIDE SEQUENCE [LARGE SCALE GENOMIC DNA]</scope>
    <source>
        <strain evidence="1 2">ICMP 18807</strain>
    </source>
</reference>
<comment type="caution">
    <text evidence="1">The sequence shown here is derived from an EMBL/GenBank/DDBJ whole genome shotgun (WGS) entry which is preliminary data.</text>
</comment>
<dbReference type="Proteomes" id="UP000015729">
    <property type="component" value="Unassembled WGS sequence"/>
</dbReference>
<dbReference type="AlphaFoldDB" id="S6TT46"/>
<sequence length="34" mass="3500">MPALVINLRRAVGWMTGVLASATLTPVLAASTCD</sequence>
<protein>
    <submittedName>
        <fullName evidence="1">Endoglucanase</fullName>
    </submittedName>
</protein>
<accession>S6TT46</accession>
<feature type="non-terminal residue" evidence="1">
    <location>
        <position position="34"/>
    </location>
</feature>
<evidence type="ECO:0000313" key="1">
    <source>
        <dbReference type="EMBL" id="EPN46789.1"/>
    </source>
</evidence>
<evidence type="ECO:0000313" key="2">
    <source>
        <dbReference type="Proteomes" id="UP000015729"/>
    </source>
</evidence>
<name>S6TT46_PSESF</name>
<dbReference type="PATRIC" id="fig|1194404.4.peg.4730"/>
<organism evidence="1 2">
    <name type="scientific">Pseudomonas syringae pv. actinidiae ICMP 18807</name>
    <dbReference type="NCBI Taxonomy" id="1194404"/>
    <lineage>
        <taxon>Bacteria</taxon>
        <taxon>Pseudomonadati</taxon>
        <taxon>Pseudomonadota</taxon>
        <taxon>Gammaproteobacteria</taxon>
        <taxon>Pseudomonadales</taxon>
        <taxon>Pseudomonadaceae</taxon>
        <taxon>Pseudomonas</taxon>
        <taxon>Pseudomonas syringae</taxon>
    </lineage>
</organism>
<gene>
    <name evidence="1" type="ORF">A244_22983</name>
</gene>
<dbReference type="EMBL" id="AOKG01001607">
    <property type="protein sequence ID" value="EPN46789.1"/>
    <property type="molecule type" value="Genomic_DNA"/>
</dbReference>